<reference evidence="7 8" key="1">
    <citation type="journal article" date="2013" name="Genome Announc.">
        <title>Draft genome sequence of Serratia sp. strain ATCC 39006, a model bacterium for analysis of the biosynthesis and regulation of prodigiosin, a carbapenem, and gas vesicles.</title>
        <authorList>
            <person name="Fineran P.C."/>
            <person name="Iglesias Cans M.C."/>
            <person name="Ramsay J.P."/>
            <person name="Wilf N.M."/>
            <person name="Cossyleon D."/>
            <person name="McNeil M.B."/>
            <person name="Williamson N.R."/>
            <person name="Monson R.E."/>
            <person name="Becher S.A."/>
            <person name="Stanton J.A."/>
            <person name="Brugger K."/>
            <person name="Brown S.D."/>
            <person name="Salmond G.P."/>
        </authorList>
    </citation>
    <scope>NUCLEOTIDE SEQUENCE [LARGE SCALE GENOMIC DNA]</scope>
    <source>
        <strain evidence="7">ATCC 39006</strain>
        <strain evidence="8">ATCC 39006 / SC 11482</strain>
    </source>
</reference>
<reference evidence="7" key="2">
    <citation type="submission" date="2013-09" db="EMBL/GenBank/DDBJ databases">
        <authorList>
            <person name="Wang G."/>
            <person name="Yang Y."/>
            <person name="Su Y."/>
        </authorList>
    </citation>
    <scope>NUCLEOTIDE SEQUENCE</scope>
    <source>
        <strain evidence="7">ATCC 39006</strain>
    </source>
</reference>
<dbReference type="CDD" id="cd05466">
    <property type="entry name" value="PBP2_LTTR_substrate"/>
    <property type="match status" value="1"/>
</dbReference>
<evidence type="ECO:0000256" key="2">
    <source>
        <dbReference type="ARBA" id="ARBA00023015"/>
    </source>
</evidence>
<dbReference type="InterPro" id="IPR036388">
    <property type="entry name" value="WH-like_DNA-bd_sf"/>
</dbReference>
<evidence type="ECO:0000313" key="7">
    <source>
        <dbReference type="EMBL" id="AUH04308.1"/>
    </source>
</evidence>
<feature type="domain" description="HTH lysR-type" evidence="5">
    <location>
        <begin position="1"/>
        <end position="58"/>
    </location>
</feature>
<dbReference type="GO" id="GO:0003677">
    <property type="term" value="F:DNA binding"/>
    <property type="evidence" value="ECO:0007669"/>
    <property type="project" value="UniProtKB-KW"/>
</dbReference>
<reference evidence="7" key="4">
    <citation type="submission" date="2017-11" db="EMBL/GenBank/DDBJ databases">
        <title>Complete genome sequence of Serratia sp. ATCC 39006.</title>
        <authorList>
            <person name="Hampton H.G."/>
            <person name="Jackson S.A."/>
            <person name="Jauregui R."/>
            <person name="Poulter G.T.M."/>
            <person name="Salmond G.P.C."/>
            <person name="Fineran P.C."/>
        </authorList>
    </citation>
    <scope>NUCLEOTIDE SEQUENCE</scope>
    <source>
        <strain evidence="7">ATCC 39006</strain>
    </source>
</reference>
<protein>
    <submittedName>
        <fullName evidence="7">LysR family transcriptional regulator</fullName>
    </submittedName>
</protein>
<evidence type="ECO:0000313" key="9">
    <source>
        <dbReference type="Proteomes" id="UP000233778"/>
    </source>
</evidence>
<dbReference type="PROSITE" id="PS50931">
    <property type="entry name" value="HTH_LYSR"/>
    <property type="match status" value="1"/>
</dbReference>
<dbReference type="Proteomes" id="UP000017700">
    <property type="component" value="Chromosome"/>
</dbReference>
<dbReference type="SUPFAM" id="SSF53850">
    <property type="entry name" value="Periplasmic binding protein-like II"/>
    <property type="match status" value="1"/>
</dbReference>
<dbReference type="PANTHER" id="PTHR30419:SF28">
    <property type="entry name" value="HTH-TYPE TRANSCRIPTIONAL REGULATOR BSDA"/>
    <property type="match status" value="1"/>
</dbReference>
<dbReference type="GO" id="GO:0005829">
    <property type="term" value="C:cytosol"/>
    <property type="evidence" value="ECO:0007669"/>
    <property type="project" value="TreeGrafter"/>
</dbReference>
<dbReference type="AlphaFoldDB" id="A0A2I5T5Z7"/>
<comment type="similarity">
    <text evidence="1">Belongs to the LysR transcriptional regulatory family.</text>
</comment>
<dbReference type="GO" id="GO:0003700">
    <property type="term" value="F:DNA-binding transcription factor activity"/>
    <property type="evidence" value="ECO:0007669"/>
    <property type="project" value="InterPro"/>
</dbReference>
<dbReference type="EMBL" id="CP025085">
    <property type="protein sequence ID" value="AUG99988.1"/>
    <property type="molecule type" value="Genomic_DNA"/>
</dbReference>
<keyword evidence="2" id="KW-0805">Transcription regulation</keyword>
<keyword evidence="3" id="KW-0238">DNA-binding</keyword>
<evidence type="ECO:0000256" key="1">
    <source>
        <dbReference type="ARBA" id="ARBA00009437"/>
    </source>
</evidence>
<dbReference type="PRINTS" id="PR00039">
    <property type="entry name" value="HTHLYSR"/>
</dbReference>
<accession>A0A2I5T5Z7</accession>
<dbReference type="Gene3D" id="3.40.190.290">
    <property type="match status" value="1"/>
</dbReference>
<evidence type="ECO:0000313" key="6">
    <source>
        <dbReference type="EMBL" id="AUG99988.1"/>
    </source>
</evidence>
<sequence length="304" mass="35163">MNIKQLKCFIQLYETRSFSQTGELLHITQPAVTHQIKKLEDELGIKLFIRDKHNVELSSAAVSFYTDVKDVLIRLNIAIAKATNYDKEFSSNLSIGYDNSPLENNLLPMILEEYQKIEKNVHIHLKTSDYIERKNELLTRKTDIIFTVKDNMEACNEVIYKELYQNRLYCVMAINDKLSRKKTIDLSDIKERPLILLNPIKCPVEMLRIQSKIQNLQPNAIVYYSDSAAITYVMIKSKIGIAIMPHFICPMDKELISIPLNIPDFISYGIAYLKENSSQQLSNLVDITQDIFLKQIKSTVFFKT</sequence>
<name>A0A2I5T5Z7_SERS3</name>
<dbReference type="KEGG" id="sera:Ser39006_009365"/>
<evidence type="ECO:0000259" key="5">
    <source>
        <dbReference type="PROSITE" id="PS50931"/>
    </source>
</evidence>
<dbReference type="InterPro" id="IPR050950">
    <property type="entry name" value="HTH-type_LysR_regulators"/>
</dbReference>
<dbReference type="SUPFAM" id="SSF46785">
    <property type="entry name" value="Winged helix' DNA-binding domain"/>
    <property type="match status" value="1"/>
</dbReference>
<keyword evidence="4" id="KW-0804">Transcription</keyword>
<reference evidence="6 9" key="3">
    <citation type="submission" date="2017-11" db="EMBL/GenBank/DDBJ databases">
        <title>Complete genome sequence of Serratia sp. ATCC 39006 LacA.</title>
        <authorList>
            <person name="Hampton H.G."/>
            <person name="Jackson S.A."/>
            <person name="Jauregui R."/>
            <person name="Poulter G.T.M."/>
            <person name="Salmond G.P.C."/>
            <person name="Fineran P.C."/>
        </authorList>
    </citation>
    <scope>NUCLEOTIDE SEQUENCE [LARGE SCALE GENOMIC DNA]</scope>
    <source>
        <strain evidence="6 9">ATCC 39006</strain>
    </source>
</reference>
<dbReference type="OrthoDB" id="5289754at2"/>
<proteinExistence type="inferred from homology"/>
<dbReference type="Proteomes" id="UP000233778">
    <property type="component" value="Chromosome"/>
</dbReference>
<dbReference type="InterPro" id="IPR005119">
    <property type="entry name" value="LysR_subst-bd"/>
</dbReference>
<evidence type="ECO:0000313" key="8">
    <source>
        <dbReference type="Proteomes" id="UP000017700"/>
    </source>
</evidence>
<dbReference type="PANTHER" id="PTHR30419">
    <property type="entry name" value="HTH-TYPE TRANSCRIPTIONAL REGULATOR YBHD"/>
    <property type="match status" value="1"/>
</dbReference>
<keyword evidence="8" id="KW-1185">Reference proteome</keyword>
<dbReference type="Pfam" id="PF03466">
    <property type="entry name" value="LysR_substrate"/>
    <property type="match status" value="1"/>
</dbReference>
<gene>
    <name evidence="6" type="ORF">CWC46_09360</name>
    <name evidence="7" type="ORF">Ser39006_009365</name>
</gene>
<evidence type="ECO:0000256" key="3">
    <source>
        <dbReference type="ARBA" id="ARBA00023125"/>
    </source>
</evidence>
<dbReference type="Pfam" id="PF00126">
    <property type="entry name" value="HTH_1"/>
    <property type="match status" value="1"/>
</dbReference>
<dbReference type="Gene3D" id="1.10.10.10">
    <property type="entry name" value="Winged helix-like DNA-binding domain superfamily/Winged helix DNA-binding domain"/>
    <property type="match status" value="1"/>
</dbReference>
<dbReference type="EMBL" id="CP025084">
    <property type="protein sequence ID" value="AUH04308.1"/>
    <property type="molecule type" value="Genomic_DNA"/>
</dbReference>
<dbReference type="FunFam" id="1.10.10.10:FF:000001">
    <property type="entry name" value="LysR family transcriptional regulator"/>
    <property type="match status" value="1"/>
</dbReference>
<dbReference type="RefSeq" id="WP_021016854.1">
    <property type="nucleotide sequence ID" value="NZ_CP025084.1"/>
</dbReference>
<dbReference type="KEGG" id="serq:CWC46_09360"/>
<dbReference type="STRING" id="104623.Ser39006_03592"/>
<evidence type="ECO:0000256" key="4">
    <source>
        <dbReference type="ARBA" id="ARBA00023163"/>
    </source>
</evidence>
<dbReference type="InterPro" id="IPR036390">
    <property type="entry name" value="WH_DNA-bd_sf"/>
</dbReference>
<dbReference type="InterPro" id="IPR000847">
    <property type="entry name" value="LysR_HTH_N"/>
</dbReference>
<organism evidence="7 8">
    <name type="scientific">Serratia sp. (strain ATCC 39006)</name>
    <name type="common">Prodigiosinella confusarubida</name>
    <dbReference type="NCBI Taxonomy" id="104623"/>
    <lineage>
        <taxon>Bacteria</taxon>
        <taxon>Pseudomonadati</taxon>
        <taxon>Pseudomonadota</taxon>
        <taxon>Gammaproteobacteria</taxon>
        <taxon>Enterobacterales</taxon>
        <taxon>Pectobacteriaceae</taxon>
        <taxon>Prodigiosinella</taxon>
    </lineage>
</organism>